<sequence>NIHRSSVQGILKDDLHFHPYKIQLLQFLKPGDYELRKKYCETMMNMFWDEGGLDKILFSDEAHFHLEGYVNKQNCRFWAPANPKEKHEKQLHSKKATVWCAISSSGIIRPYFYEDARGRSITVNSQRYCEMICTFFVPALQNFPGYDPNSTWFQQDGAMAHTTTASMTSLRELFPGVLVFRFGDIPFPPRSPDLTPLDFFL</sequence>
<dbReference type="PANTHER" id="PTHR47326">
    <property type="entry name" value="TRANSPOSABLE ELEMENT TC3 TRANSPOSASE-LIKE PROTEIN"/>
    <property type="match status" value="1"/>
</dbReference>
<feature type="non-terminal residue" evidence="1">
    <location>
        <position position="1"/>
    </location>
</feature>
<dbReference type="PANTHER" id="PTHR47326:SF1">
    <property type="entry name" value="HTH PSQ-TYPE DOMAIN-CONTAINING PROTEIN"/>
    <property type="match status" value="1"/>
</dbReference>
<evidence type="ECO:0000313" key="1">
    <source>
        <dbReference type="EMBL" id="JAB62186.1"/>
    </source>
</evidence>
<protein>
    <recommendedName>
        <fullName evidence="2">Transposable element Tc3 transposase</fullName>
    </recommendedName>
</protein>
<dbReference type="GO" id="GO:0003676">
    <property type="term" value="F:nucleic acid binding"/>
    <property type="evidence" value="ECO:0007669"/>
    <property type="project" value="InterPro"/>
</dbReference>
<reference evidence="1" key="1">
    <citation type="submission" date="2013-07" db="EMBL/GenBank/DDBJ databases">
        <title>Midgut Transcriptome Profiling of Anoplphora glabripennis, a Lignocellulose Degrading, Wood-Boring Cerambycid.</title>
        <authorList>
            <person name="Scully E.D."/>
            <person name="Hoover K."/>
            <person name="Carlson J.E."/>
            <person name="Tien M."/>
            <person name="Geib S.M."/>
        </authorList>
    </citation>
    <scope>NUCLEOTIDE SEQUENCE</scope>
</reference>
<name>V5I7K4_ANOGL</name>
<accession>V5I7K4</accession>
<dbReference type="EMBL" id="GALX01006280">
    <property type="protein sequence ID" value="JAB62186.1"/>
    <property type="molecule type" value="Transcribed_RNA"/>
</dbReference>
<dbReference type="InterPro" id="IPR036397">
    <property type="entry name" value="RNaseH_sf"/>
</dbReference>
<evidence type="ECO:0008006" key="2">
    <source>
        <dbReference type="Google" id="ProtNLM"/>
    </source>
</evidence>
<organism evidence="1">
    <name type="scientific">Anoplophora glabripennis</name>
    <name type="common">Asian longhorn beetle</name>
    <name type="synonym">Anoplophora nobilis</name>
    <dbReference type="NCBI Taxonomy" id="217634"/>
    <lineage>
        <taxon>Eukaryota</taxon>
        <taxon>Metazoa</taxon>
        <taxon>Ecdysozoa</taxon>
        <taxon>Arthropoda</taxon>
        <taxon>Hexapoda</taxon>
        <taxon>Insecta</taxon>
        <taxon>Pterygota</taxon>
        <taxon>Neoptera</taxon>
        <taxon>Endopterygota</taxon>
        <taxon>Coleoptera</taxon>
        <taxon>Polyphaga</taxon>
        <taxon>Cucujiformia</taxon>
        <taxon>Chrysomeloidea</taxon>
        <taxon>Cerambycidae</taxon>
        <taxon>Lamiinae</taxon>
        <taxon>Lamiini</taxon>
        <taxon>Anoplophora</taxon>
    </lineage>
</organism>
<proteinExistence type="predicted"/>
<dbReference type="AlphaFoldDB" id="V5I7K4"/>
<dbReference type="Gene3D" id="3.30.420.10">
    <property type="entry name" value="Ribonuclease H-like superfamily/Ribonuclease H"/>
    <property type="match status" value="1"/>
</dbReference>